<feature type="region of interest" description="Disordered" evidence="10">
    <location>
        <begin position="111"/>
        <end position="135"/>
    </location>
</feature>
<evidence type="ECO:0000256" key="2">
    <source>
        <dbReference type="ARBA" id="ARBA00022723"/>
    </source>
</evidence>
<dbReference type="InterPro" id="IPR013087">
    <property type="entry name" value="Znf_C2H2_type"/>
</dbReference>
<dbReference type="FunFam" id="3.30.160.60:FF:000145">
    <property type="entry name" value="Zinc finger protein 574"/>
    <property type="match status" value="1"/>
</dbReference>
<evidence type="ECO:0000256" key="7">
    <source>
        <dbReference type="ARBA" id="ARBA00023163"/>
    </source>
</evidence>
<dbReference type="InterPro" id="IPR059161">
    <property type="entry name" value="Znf-C2H2_STOP1/2_3rd"/>
</dbReference>
<sequence length="353" mass="38638">MIGTYSRILGGSATGENEPPDSLSSSFTDTASTPFDPRIPLLNLSLLGQKMDSLRCFLSDSIDGRVLIGDDQLQFVSGEIASAVHQVIINGSALLASTRPSDVAKPLHLLSKDDVKPSDNPAPPPPPSSLSEEAVANADGEIVEIDAAKLMAEHVHFCEICGKGFRRDANLRMHMRAHGDRFKTLESLTKPDGRVATGAIVSGRQIRFSCPFLGCRRNRSHPRFRPLKTTVCVRNHFRRSHCPKMYTCDVCNKKSFSVVADLKSHRKSCGESRWRCTCGTSFSRKDKLFGHITLFDGHFPVVGTGQENKGKGVVKGGEMKDKREKRAGGSLDEGFFDGLMEEIGGMEAEWMGL</sequence>
<keyword evidence="6" id="KW-0805">Transcription regulation</keyword>
<dbReference type="PROSITE" id="PS50157">
    <property type="entry name" value="ZINC_FINGER_C2H2_2"/>
    <property type="match status" value="1"/>
</dbReference>
<dbReference type="Pfam" id="PF00096">
    <property type="entry name" value="zf-C2H2"/>
    <property type="match status" value="1"/>
</dbReference>
<comment type="subcellular location">
    <subcellularLocation>
        <location evidence="1">Nucleus</location>
    </subcellularLocation>
</comment>
<accession>A0A5B9MRY2</accession>
<dbReference type="SMART" id="SM00355">
    <property type="entry name" value="ZnF_C2H2"/>
    <property type="match status" value="3"/>
</dbReference>
<feature type="region of interest" description="Disordered" evidence="10">
    <location>
        <begin position="1"/>
        <end position="30"/>
    </location>
</feature>
<evidence type="ECO:0000259" key="11">
    <source>
        <dbReference type="PROSITE" id="PS50157"/>
    </source>
</evidence>
<feature type="domain" description="C2H2-type" evidence="11">
    <location>
        <begin position="156"/>
        <end position="178"/>
    </location>
</feature>
<keyword evidence="4 9" id="KW-0863">Zinc-finger</keyword>
<evidence type="ECO:0000256" key="1">
    <source>
        <dbReference type="ARBA" id="ARBA00004123"/>
    </source>
</evidence>
<dbReference type="PROSITE" id="PS00028">
    <property type="entry name" value="ZINC_FINGER_C2H2_1"/>
    <property type="match status" value="1"/>
</dbReference>
<dbReference type="GO" id="GO:0005634">
    <property type="term" value="C:nucleus"/>
    <property type="evidence" value="ECO:0007669"/>
    <property type="project" value="UniProtKB-SubCell"/>
</dbReference>
<dbReference type="InterPro" id="IPR036236">
    <property type="entry name" value="Znf_C2H2_sf"/>
</dbReference>
<keyword evidence="3" id="KW-0677">Repeat</keyword>
<dbReference type="PANTHER" id="PTHR46352">
    <property type="entry name" value="PROTEIN SENSITIVE TO PROTON RHIZOTOXICITY 1"/>
    <property type="match status" value="1"/>
</dbReference>
<evidence type="ECO:0000256" key="4">
    <source>
        <dbReference type="ARBA" id="ARBA00022771"/>
    </source>
</evidence>
<keyword evidence="2" id="KW-0479">Metal-binding</keyword>
<evidence type="ECO:0000256" key="10">
    <source>
        <dbReference type="SAM" id="MobiDB-lite"/>
    </source>
</evidence>
<dbReference type="InterPro" id="IPR044300">
    <property type="entry name" value="STOP1/2"/>
</dbReference>
<evidence type="ECO:0000256" key="3">
    <source>
        <dbReference type="ARBA" id="ARBA00022737"/>
    </source>
</evidence>
<keyword evidence="8" id="KW-0539">Nucleus</keyword>
<reference evidence="12" key="1">
    <citation type="journal article" date="2015" name="PLoS ONE">
        <title>Digital Gene Expression Analysis Based on De Novo Transcriptome Assembly Reveals New Genes Associated with Floral Organ Differentiation of the Orchid Plant Cymbidium ensifolium.</title>
        <authorList>
            <person name="Yang F."/>
            <person name="Zhu G."/>
        </authorList>
    </citation>
    <scope>NUCLEOTIDE SEQUENCE</scope>
</reference>
<evidence type="ECO:0000256" key="6">
    <source>
        <dbReference type="ARBA" id="ARBA00023015"/>
    </source>
</evidence>
<dbReference type="GO" id="GO:0010044">
    <property type="term" value="P:response to aluminum ion"/>
    <property type="evidence" value="ECO:0007669"/>
    <property type="project" value="InterPro"/>
</dbReference>
<proteinExistence type="evidence at transcript level"/>
<keyword evidence="5" id="KW-0862">Zinc</keyword>
<dbReference type="EMBL" id="MK470632">
    <property type="protein sequence ID" value="QEG03109.1"/>
    <property type="molecule type" value="mRNA"/>
</dbReference>
<evidence type="ECO:0000256" key="9">
    <source>
        <dbReference type="PROSITE-ProRule" id="PRU00042"/>
    </source>
</evidence>
<dbReference type="AlphaFoldDB" id="A0A5B9MRY2"/>
<dbReference type="InterPro" id="IPR058196">
    <property type="entry name" value="zf-C2H2_STOP1/2_C"/>
</dbReference>
<dbReference type="SUPFAM" id="SSF57667">
    <property type="entry name" value="beta-beta-alpha zinc fingers"/>
    <property type="match status" value="1"/>
</dbReference>
<organism evidence="12">
    <name type="scientific">Cymbidium ensifolium</name>
    <name type="common">Orchid</name>
    <name type="synonym">Epidendrum ensifolium</name>
    <dbReference type="NCBI Taxonomy" id="78740"/>
    <lineage>
        <taxon>Eukaryota</taxon>
        <taxon>Viridiplantae</taxon>
        <taxon>Streptophyta</taxon>
        <taxon>Embryophyta</taxon>
        <taxon>Tracheophyta</taxon>
        <taxon>Spermatophyta</taxon>
        <taxon>Magnoliopsida</taxon>
        <taxon>Liliopsida</taxon>
        <taxon>Asparagales</taxon>
        <taxon>Orchidaceae</taxon>
        <taxon>Epidendroideae</taxon>
        <taxon>Cymbidieae</taxon>
        <taxon>Cymbidiinae</taxon>
        <taxon>Cymbidium</taxon>
    </lineage>
</organism>
<keyword evidence="7" id="KW-0804">Transcription</keyword>
<dbReference type="GO" id="GO:0010447">
    <property type="term" value="P:response to acidic pH"/>
    <property type="evidence" value="ECO:0007669"/>
    <property type="project" value="InterPro"/>
</dbReference>
<dbReference type="PANTHER" id="PTHR46352:SF14">
    <property type="entry name" value="PROTEIN SENSITIVE TO PROTON RHIZOTOXICITY 2-LIKE"/>
    <property type="match status" value="1"/>
</dbReference>
<evidence type="ECO:0000256" key="5">
    <source>
        <dbReference type="ARBA" id="ARBA00022833"/>
    </source>
</evidence>
<evidence type="ECO:0000313" key="12">
    <source>
        <dbReference type="EMBL" id="QEG03109.1"/>
    </source>
</evidence>
<evidence type="ECO:0000256" key="8">
    <source>
        <dbReference type="ARBA" id="ARBA00023242"/>
    </source>
</evidence>
<dbReference type="Pfam" id="PF23115">
    <property type="entry name" value="zf-C2H2_STOP2_3rd"/>
    <property type="match status" value="1"/>
</dbReference>
<dbReference type="Gene3D" id="3.30.160.60">
    <property type="entry name" value="Classic Zinc Finger"/>
    <property type="match status" value="2"/>
</dbReference>
<protein>
    <submittedName>
        <fullName evidence="12">Sensitive to proton rhizotoxicity 1-like protein isoform X1</fullName>
    </submittedName>
</protein>
<dbReference type="GO" id="GO:0008270">
    <property type="term" value="F:zinc ion binding"/>
    <property type="evidence" value="ECO:0007669"/>
    <property type="project" value="UniProtKB-KW"/>
</dbReference>
<dbReference type="Pfam" id="PF23118">
    <property type="entry name" value="zf-C2H2_STOP2_C"/>
    <property type="match status" value="1"/>
</dbReference>
<name>A0A5B9MRY2_CYMEN</name>